<dbReference type="PROSITE" id="PS50847">
    <property type="entry name" value="GRAM_POS_ANCHORING"/>
    <property type="match status" value="1"/>
</dbReference>
<reference evidence="8" key="1">
    <citation type="submission" date="2023-03" db="EMBL/GenBank/DDBJ databases">
        <authorList>
            <person name="Shen W."/>
            <person name="Cai J."/>
        </authorList>
    </citation>
    <scope>NUCLEOTIDE SEQUENCE</scope>
    <source>
        <strain evidence="8">B646-2</strain>
    </source>
</reference>
<dbReference type="EMBL" id="JARPXM010000006">
    <property type="protein sequence ID" value="MDT2538018.1"/>
    <property type="molecule type" value="Genomic_DNA"/>
</dbReference>
<keyword evidence="6" id="KW-0472">Membrane</keyword>
<gene>
    <name evidence="8" type="ORF">P7D78_07770</name>
</gene>
<keyword evidence="1" id="KW-0134">Cell wall</keyword>
<dbReference type="Proteomes" id="UP001249240">
    <property type="component" value="Unassembled WGS sequence"/>
</dbReference>
<evidence type="ECO:0000313" key="9">
    <source>
        <dbReference type="Proteomes" id="UP001249240"/>
    </source>
</evidence>
<keyword evidence="6" id="KW-0812">Transmembrane</keyword>
<evidence type="ECO:0000256" key="3">
    <source>
        <dbReference type="ARBA" id="ARBA00022729"/>
    </source>
</evidence>
<keyword evidence="3" id="KW-0732">Signal</keyword>
<dbReference type="Gene3D" id="3.10.20.320">
    <property type="entry name" value="Putative peptidoglycan bound protein (lpxtg motif)"/>
    <property type="match status" value="4"/>
</dbReference>
<evidence type="ECO:0000256" key="4">
    <source>
        <dbReference type="ARBA" id="ARBA00022737"/>
    </source>
</evidence>
<dbReference type="Pfam" id="PF06458">
    <property type="entry name" value="MucBP"/>
    <property type="match status" value="4"/>
</dbReference>
<keyword evidence="5" id="KW-0572">Peptidoglycan-anchor</keyword>
<keyword evidence="4" id="KW-0677">Repeat</keyword>
<evidence type="ECO:0000256" key="2">
    <source>
        <dbReference type="ARBA" id="ARBA00022525"/>
    </source>
</evidence>
<dbReference type="RefSeq" id="WP_060789502.1">
    <property type="nucleotide sequence ID" value="NZ_BAAAXM010000043.1"/>
</dbReference>
<evidence type="ECO:0000256" key="6">
    <source>
        <dbReference type="SAM" id="Phobius"/>
    </source>
</evidence>
<comment type="caution">
    <text evidence="8">The sequence shown here is derived from an EMBL/GenBank/DDBJ whole genome shotgun (WGS) entry which is preliminary data.</text>
</comment>
<evidence type="ECO:0000256" key="5">
    <source>
        <dbReference type="ARBA" id="ARBA00023088"/>
    </source>
</evidence>
<evidence type="ECO:0000313" key="8">
    <source>
        <dbReference type="EMBL" id="MDT2538018.1"/>
    </source>
</evidence>
<dbReference type="NCBIfam" id="TIGR01167">
    <property type="entry name" value="LPXTG_anchor"/>
    <property type="match status" value="1"/>
</dbReference>
<dbReference type="InterPro" id="IPR009459">
    <property type="entry name" value="MucBP_dom"/>
</dbReference>
<dbReference type="Pfam" id="PF00746">
    <property type="entry name" value="Gram_pos_anchor"/>
    <property type="match status" value="1"/>
</dbReference>
<dbReference type="InterPro" id="IPR019931">
    <property type="entry name" value="LPXTG_anchor"/>
</dbReference>
<dbReference type="GeneID" id="67041239"/>
<feature type="domain" description="Gram-positive cocci surface proteins LPxTG" evidence="7">
    <location>
        <begin position="635"/>
        <end position="671"/>
    </location>
</feature>
<evidence type="ECO:0000256" key="1">
    <source>
        <dbReference type="ARBA" id="ARBA00022512"/>
    </source>
</evidence>
<evidence type="ECO:0000259" key="7">
    <source>
        <dbReference type="PROSITE" id="PS50847"/>
    </source>
</evidence>
<dbReference type="AlphaFoldDB" id="A0AAW8ST36"/>
<name>A0AAW8ST36_9ENTE</name>
<keyword evidence="2" id="KW-0964">Secreted</keyword>
<feature type="transmembrane region" description="Helical" evidence="6">
    <location>
        <begin position="647"/>
        <end position="666"/>
    </location>
</feature>
<sequence>MKKLGMKLFVGLFCCNIILWGILPATVFAEESGSTARSESVETWMPDPNLRKAVAYYLGGINPEEITKEAMANLDMLTFDQYTLDIPEDTVVDFTGLEYAGELLTFDSTYVIAKNVPTIKVADRSLVYVMPNVLKKLETTGRVSQLDIGKRYGEGVPTSELIGLGEDIHRMNPADSLRIFSKDMADFSAIGIQSEALTDTNYAEFVTQTQLVLPDLKVEKDHTGKVLYTQDALKDFRGNSLLSSVATTMPTTVQYLDENKEYIDYPFFDYTDEGMEFENIPEEAAYVYIDFARIPTRLSNNANTRALNYDLYSLNALIPIVRFQPGADVTVKYQDEEGETLADDEILSGNIGENYTSEKKTITGYTFKEVQGNPTGPFTDQPQTVTYIYTKSPVPAADVTVKYQDTNGKTLANDEKLSGNIGENYTSEQKTITGYTFKEVQGSPTGPFTPQPQTVIYVYTKNAANTSSVTVHYQDEAGKSLADTVTLTGKVGETYSSEQKKITGYNFKEVRGNPKGQFTTEAQTVTYVYTQAASKKSTVIAKYQDEKGNKLVDEVVLTGTIGDSYKTEQKKIDGYTFKEVQGTPEGKFTETPQSVVYIYTKKNSAATDDPSSPTGNTVIHSVHTSYSNGTAAKALPNTGEETTVSRVLTLAGIVSILALGSGVVVWKRKKA</sequence>
<proteinExistence type="predicted"/>
<keyword evidence="6" id="KW-1133">Transmembrane helix</keyword>
<organism evidence="8 9">
    <name type="scientific">Enterococcus raffinosus</name>
    <dbReference type="NCBI Taxonomy" id="71452"/>
    <lineage>
        <taxon>Bacteria</taxon>
        <taxon>Bacillati</taxon>
        <taxon>Bacillota</taxon>
        <taxon>Bacilli</taxon>
        <taxon>Lactobacillales</taxon>
        <taxon>Enterococcaceae</taxon>
        <taxon>Enterococcus</taxon>
    </lineage>
</organism>
<protein>
    <submittedName>
        <fullName evidence="8">MucBP domain-containing protein</fullName>
    </submittedName>
</protein>
<accession>A0AAW8ST36</accession>